<accession>A0ABY6HLQ7</accession>
<evidence type="ECO:0000313" key="2">
    <source>
        <dbReference type="Proteomes" id="UP001163550"/>
    </source>
</evidence>
<gene>
    <name evidence="1" type="ORF">LNN31_08435</name>
</gene>
<keyword evidence="2" id="KW-1185">Reference proteome</keyword>
<protein>
    <submittedName>
        <fullName evidence="1">Uncharacterized protein</fullName>
    </submittedName>
</protein>
<proteinExistence type="predicted"/>
<name>A0ABY6HLQ7_9FIRM</name>
<dbReference type="RefSeq" id="WP_228882572.1">
    <property type="nucleotide sequence ID" value="NZ_CABIIK010000048.1"/>
</dbReference>
<reference evidence="1" key="1">
    <citation type="submission" date="2021-11" db="EMBL/GenBank/DDBJ databases">
        <title>Isoprene-degrading acetogen.</title>
        <authorList>
            <person name="Yang Y."/>
            <person name="Jin H."/>
            <person name="Yan J."/>
        </authorList>
    </citation>
    <scope>NUCLEOTIDE SEQUENCE</scope>
    <source>
        <strain evidence="1">Berkeley</strain>
    </source>
</reference>
<dbReference type="EMBL" id="CP087994">
    <property type="protein sequence ID" value="UYO64436.1"/>
    <property type="molecule type" value="Genomic_DNA"/>
</dbReference>
<organism evidence="1 2">
    <name type="scientific">Acetobacterium wieringae</name>
    <dbReference type="NCBI Taxonomy" id="52694"/>
    <lineage>
        <taxon>Bacteria</taxon>
        <taxon>Bacillati</taxon>
        <taxon>Bacillota</taxon>
        <taxon>Clostridia</taxon>
        <taxon>Eubacteriales</taxon>
        <taxon>Eubacteriaceae</taxon>
        <taxon>Acetobacterium</taxon>
    </lineage>
</organism>
<sequence>MSIERVFFNDVVYERKNEDDINWKFKSHEDKIPIAQINMELYGETSPKAIVKTSDLTENQLYEYNWSVGMTGLCGFDWLKMLDSEDALLVQIIVNSGGTRFATNEVFASLEYMPPTKNLVNTPMILKRAFSASSEIAKYANQGILCIASSFVADIIPCNDNSKWYLNKFDYPLIRKKNPYEYTYGIEWHISRNLIEEVGARLVGRLGVIFIDAPYQNSNNQTCENSLTISCKVGLKLKTKAVKTWYDFSMIPSDGLEKTTLYIKPNCGGL</sequence>
<dbReference type="Proteomes" id="UP001163550">
    <property type="component" value="Chromosome"/>
</dbReference>
<evidence type="ECO:0000313" key="1">
    <source>
        <dbReference type="EMBL" id="UYO64436.1"/>
    </source>
</evidence>